<organism evidence="1 2">
    <name type="scientific">Trichonephila clavata</name>
    <name type="common">Joro spider</name>
    <name type="synonym">Nephila clavata</name>
    <dbReference type="NCBI Taxonomy" id="2740835"/>
    <lineage>
        <taxon>Eukaryota</taxon>
        <taxon>Metazoa</taxon>
        <taxon>Ecdysozoa</taxon>
        <taxon>Arthropoda</taxon>
        <taxon>Chelicerata</taxon>
        <taxon>Arachnida</taxon>
        <taxon>Araneae</taxon>
        <taxon>Araneomorphae</taxon>
        <taxon>Entelegynae</taxon>
        <taxon>Araneoidea</taxon>
        <taxon>Nephilidae</taxon>
        <taxon>Trichonephila</taxon>
    </lineage>
</organism>
<gene>
    <name evidence="1" type="ORF">TNCT_245841</name>
</gene>
<protein>
    <submittedName>
        <fullName evidence="1">Uncharacterized protein</fullName>
    </submittedName>
</protein>
<dbReference type="OrthoDB" id="10066061at2759"/>
<name>A0A8X6L337_TRICU</name>
<proteinExistence type="predicted"/>
<accession>A0A8X6L337</accession>
<reference evidence="1" key="1">
    <citation type="submission" date="2020-07" db="EMBL/GenBank/DDBJ databases">
        <title>Multicomponent nature underlies the extraordinary mechanical properties of spider dragline silk.</title>
        <authorList>
            <person name="Kono N."/>
            <person name="Nakamura H."/>
            <person name="Mori M."/>
            <person name="Yoshida Y."/>
            <person name="Ohtoshi R."/>
            <person name="Malay A.D."/>
            <person name="Moran D.A.P."/>
            <person name="Tomita M."/>
            <person name="Numata K."/>
            <person name="Arakawa K."/>
        </authorList>
    </citation>
    <scope>NUCLEOTIDE SEQUENCE</scope>
</reference>
<evidence type="ECO:0000313" key="2">
    <source>
        <dbReference type="Proteomes" id="UP000887116"/>
    </source>
</evidence>
<dbReference type="EMBL" id="BMAO01033815">
    <property type="protein sequence ID" value="GFQ91998.1"/>
    <property type="molecule type" value="Genomic_DNA"/>
</dbReference>
<sequence length="87" mass="10353">MGSVCREVVRHKVGRPQSFLTITQVDEILWRVEETLKVSPRELARELNSSKNTVHMLLWTQELYPFRYKTRRLSETYGLLRMNVTET</sequence>
<keyword evidence="2" id="KW-1185">Reference proteome</keyword>
<comment type="caution">
    <text evidence="1">The sequence shown here is derived from an EMBL/GenBank/DDBJ whole genome shotgun (WGS) entry which is preliminary data.</text>
</comment>
<evidence type="ECO:0000313" key="1">
    <source>
        <dbReference type="EMBL" id="GFQ91998.1"/>
    </source>
</evidence>
<dbReference type="Proteomes" id="UP000887116">
    <property type="component" value="Unassembled WGS sequence"/>
</dbReference>
<dbReference type="AlphaFoldDB" id="A0A8X6L337"/>